<feature type="compositionally biased region" description="Basic and acidic residues" evidence="1">
    <location>
        <begin position="46"/>
        <end position="58"/>
    </location>
</feature>
<dbReference type="Proteomes" id="UP000677054">
    <property type="component" value="Unassembled WGS sequence"/>
</dbReference>
<evidence type="ECO:0000313" key="2">
    <source>
        <dbReference type="EMBL" id="CAD7249475.1"/>
    </source>
</evidence>
<accession>A0A7R9A8Q2</accession>
<evidence type="ECO:0000313" key="3">
    <source>
        <dbReference type="Proteomes" id="UP000677054"/>
    </source>
</evidence>
<dbReference type="EMBL" id="CAJPEV010002315">
    <property type="protein sequence ID" value="CAG0896498.1"/>
    <property type="molecule type" value="Genomic_DNA"/>
</dbReference>
<reference evidence="2" key="1">
    <citation type="submission" date="2020-11" db="EMBL/GenBank/DDBJ databases">
        <authorList>
            <person name="Tran Van P."/>
        </authorList>
    </citation>
    <scope>NUCLEOTIDE SEQUENCE</scope>
</reference>
<evidence type="ECO:0000256" key="1">
    <source>
        <dbReference type="SAM" id="MobiDB-lite"/>
    </source>
</evidence>
<feature type="compositionally biased region" description="Polar residues" evidence="1">
    <location>
        <begin position="79"/>
        <end position="92"/>
    </location>
</feature>
<feature type="region of interest" description="Disordered" evidence="1">
    <location>
        <begin position="39"/>
        <end position="92"/>
    </location>
</feature>
<sequence>MDSKLFLKSANTRHFRTQHAGSGVIHLYINSSYKEKCAKRNMASGDKPKPKIEGKYSPRELPMVPETKLEKGDHENRSSHNPSRNVAASSTPHRAREVSVLFAMDVSPSGTKVCRNLLLVLERLIFAWIPDKSHFLLLPLRKNSKASEIQESLDKICGCVVGEVCEDLPEVSIFVFKKCRSLRCFLVLSCISSPRATELHG</sequence>
<proteinExistence type="predicted"/>
<gene>
    <name evidence="2" type="ORF">DSTB1V02_LOCUS9270</name>
</gene>
<organism evidence="2">
    <name type="scientific">Darwinula stevensoni</name>
    <dbReference type="NCBI Taxonomy" id="69355"/>
    <lineage>
        <taxon>Eukaryota</taxon>
        <taxon>Metazoa</taxon>
        <taxon>Ecdysozoa</taxon>
        <taxon>Arthropoda</taxon>
        <taxon>Crustacea</taxon>
        <taxon>Oligostraca</taxon>
        <taxon>Ostracoda</taxon>
        <taxon>Podocopa</taxon>
        <taxon>Podocopida</taxon>
        <taxon>Darwinulocopina</taxon>
        <taxon>Darwinuloidea</taxon>
        <taxon>Darwinulidae</taxon>
        <taxon>Darwinula</taxon>
    </lineage>
</organism>
<keyword evidence="3" id="KW-1185">Reference proteome</keyword>
<dbReference type="AlphaFoldDB" id="A0A7R9A8Q2"/>
<feature type="compositionally biased region" description="Basic and acidic residues" evidence="1">
    <location>
        <begin position="67"/>
        <end position="78"/>
    </location>
</feature>
<dbReference type="EMBL" id="LR901832">
    <property type="protein sequence ID" value="CAD7249475.1"/>
    <property type="molecule type" value="Genomic_DNA"/>
</dbReference>
<protein>
    <submittedName>
        <fullName evidence="2">Uncharacterized protein</fullName>
    </submittedName>
</protein>
<name>A0A7R9A8Q2_9CRUS</name>